<dbReference type="AlphaFoldDB" id="A0A317WMD7"/>
<dbReference type="RefSeq" id="XP_025393330.1">
    <property type="nucleotide sequence ID" value="XM_025536428.1"/>
</dbReference>
<dbReference type="EMBL" id="MSFU01000001">
    <property type="protein sequence ID" value="PWY85410.1"/>
    <property type="molecule type" value="Genomic_DNA"/>
</dbReference>
<evidence type="ECO:0000313" key="3">
    <source>
        <dbReference type="Proteomes" id="UP000246171"/>
    </source>
</evidence>
<dbReference type="InterPro" id="IPR056924">
    <property type="entry name" value="SH3_Tf2-1"/>
</dbReference>
<dbReference type="Proteomes" id="UP000246171">
    <property type="component" value="Unassembled WGS sequence"/>
</dbReference>
<feature type="domain" description="Tf2-1-like SH3-like" evidence="1">
    <location>
        <begin position="7"/>
        <end position="61"/>
    </location>
</feature>
<comment type="caution">
    <text evidence="2">The sequence shown here is derived from an EMBL/GenBank/DDBJ whole genome shotgun (WGS) entry which is preliminary data.</text>
</comment>
<gene>
    <name evidence="2" type="ORF">BO83DRAFT_443041</name>
</gene>
<proteinExistence type="predicted"/>
<evidence type="ECO:0000259" key="1">
    <source>
        <dbReference type="Pfam" id="PF24626"/>
    </source>
</evidence>
<dbReference type="OrthoDB" id="4448468at2759"/>
<evidence type="ECO:0000313" key="2">
    <source>
        <dbReference type="EMBL" id="PWY85410.1"/>
    </source>
</evidence>
<dbReference type="GeneID" id="37058390"/>
<sequence>MEWETHWLKVVRKTGIGYVLPNFSKLSPVKRGPFGIVRRVGKLACELRLPQDWAIHPIISVVHPEQAHEDEFKSMRPDIASAPPVMVDGKEEHEVDKILQVKADEVLLRWKQQKWRDNEEFQVDCTDEHPAKIYLKGSKNPRIPNTVQNVLLLSSFLLNGTALKCWQTVCINRAAGIMARALVMGAMIADVVGVGKDIYCT</sequence>
<accession>A0A317WMD7</accession>
<dbReference type="VEuPathDB" id="FungiDB:BO83DRAFT_443041"/>
<keyword evidence="3" id="KW-1185">Reference proteome</keyword>
<reference evidence="2" key="1">
    <citation type="submission" date="2016-12" db="EMBL/GenBank/DDBJ databases">
        <title>The genomes of Aspergillus section Nigri reveals drivers in fungal speciation.</title>
        <authorList>
            <consortium name="DOE Joint Genome Institute"/>
            <person name="Vesth T.C."/>
            <person name="Nybo J."/>
            <person name="Theobald S."/>
            <person name="Brandl J."/>
            <person name="Frisvad J.C."/>
            <person name="Nielsen K.F."/>
            <person name="Lyhne E.K."/>
            <person name="Kogle M.E."/>
            <person name="Kuo A."/>
            <person name="Riley R."/>
            <person name="Clum A."/>
            <person name="Nolan M."/>
            <person name="Lipzen A."/>
            <person name="Salamov A."/>
            <person name="Henrissat B."/>
            <person name="Wiebenga A."/>
            <person name="De vries R.P."/>
            <person name="Grigoriev I.V."/>
            <person name="Mortensen U.H."/>
            <person name="Andersen M.R."/>
            <person name="Baker S.E."/>
        </authorList>
    </citation>
    <scope>NUCLEOTIDE SEQUENCE</scope>
    <source>
        <strain evidence="2">CBS 122712</strain>
    </source>
</reference>
<protein>
    <recommendedName>
        <fullName evidence="1">Tf2-1-like SH3-like domain-containing protein</fullName>
    </recommendedName>
</protein>
<name>A0A317WMD7_ASPEC</name>
<dbReference type="Pfam" id="PF24626">
    <property type="entry name" value="SH3_Tf2-1"/>
    <property type="match status" value="1"/>
</dbReference>
<organism evidence="2 3">
    <name type="scientific">Aspergillus eucalypticola (strain CBS 122712 / IBT 29274)</name>
    <dbReference type="NCBI Taxonomy" id="1448314"/>
    <lineage>
        <taxon>Eukaryota</taxon>
        <taxon>Fungi</taxon>
        <taxon>Dikarya</taxon>
        <taxon>Ascomycota</taxon>
        <taxon>Pezizomycotina</taxon>
        <taxon>Eurotiomycetes</taxon>
        <taxon>Eurotiomycetidae</taxon>
        <taxon>Eurotiales</taxon>
        <taxon>Aspergillaceae</taxon>
        <taxon>Aspergillus</taxon>
        <taxon>Aspergillus subgen. Circumdati</taxon>
    </lineage>
</organism>